<dbReference type="CDD" id="cd05930">
    <property type="entry name" value="A_NRPS"/>
    <property type="match status" value="1"/>
</dbReference>
<accession>A0ABS5ZHT6</accession>
<dbReference type="CDD" id="cd19543">
    <property type="entry name" value="DCL_NRPS"/>
    <property type="match status" value="1"/>
</dbReference>
<feature type="domain" description="Carrier" evidence="6">
    <location>
        <begin position="2055"/>
        <end position="2129"/>
    </location>
</feature>
<dbReference type="Proteomes" id="UP000690515">
    <property type="component" value="Unassembled WGS sequence"/>
</dbReference>
<keyword evidence="4" id="KW-0677">Repeat</keyword>
<keyword evidence="3" id="KW-0597">Phosphoprotein</keyword>
<dbReference type="InterPro" id="IPR009081">
    <property type="entry name" value="PP-bd_ACP"/>
</dbReference>
<dbReference type="PANTHER" id="PTHR45527:SF1">
    <property type="entry name" value="FATTY ACID SYNTHASE"/>
    <property type="match status" value="1"/>
</dbReference>
<feature type="non-terminal residue" evidence="7">
    <location>
        <position position="5168"/>
    </location>
</feature>
<comment type="caution">
    <text evidence="7">The sequence shown here is derived from an EMBL/GenBank/DDBJ whole genome shotgun (WGS) entry which is preliminary data.</text>
</comment>
<dbReference type="Pfam" id="PF00501">
    <property type="entry name" value="AMP-binding"/>
    <property type="match status" value="4"/>
</dbReference>
<dbReference type="InterPro" id="IPR010060">
    <property type="entry name" value="NRPS_synth"/>
</dbReference>
<dbReference type="InterPro" id="IPR036736">
    <property type="entry name" value="ACP-like_sf"/>
</dbReference>
<evidence type="ECO:0000313" key="8">
    <source>
        <dbReference type="Proteomes" id="UP000690515"/>
    </source>
</evidence>
<keyword evidence="8" id="KW-1185">Reference proteome</keyword>
<dbReference type="PROSITE" id="PS00455">
    <property type="entry name" value="AMP_BINDING"/>
    <property type="match status" value="4"/>
</dbReference>
<evidence type="ECO:0000259" key="6">
    <source>
        <dbReference type="PROSITE" id="PS50075"/>
    </source>
</evidence>
<dbReference type="SUPFAM" id="SSF52777">
    <property type="entry name" value="CoA-dependent acyltransferases"/>
    <property type="match status" value="10"/>
</dbReference>
<dbReference type="SUPFAM" id="SSF56801">
    <property type="entry name" value="Acetyl-CoA synthetase-like"/>
    <property type="match status" value="4"/>
</dbReference>
<dbReference type="NCBIfam" id="TIGR01720">
    <property type="entry name" value="NRPS-para261"/>
    <property type="match status" value="1"/>
</dbReference>
<gene>
    <name evidence="7" type="ORF">KCG35_21045</name>
</gene>
<feature type="region of interest" description="Disordered" evidence="5">
    <location>
        <begin position="4665"/>
        <end position="4684"/>
    </location>
</feature>
<evidence type="ECO:0000256" key="1">
    <source>
        <dbReference type="ARBA" id="ARBA00001957"/>
    </source>
</evidence>
<dbReference type="SMART" id="SM00823">
    <property type="entry name" value="PKS_PP"/>
    <property type="match status" value="4"/>
</dbReference>
<dbReference type="PROSITE" id="PS50075">
    <property type="entry name" value="CARRIER"/>
    <property type="match status" value="4"/>
</dbReference>
<dbReference type="PANTHER" id="PTHR45527">
    <property type="entry name" value="NONRIBOSOMAL PEPTIDE SYNTHETASE"/>
    <property type="match status" value="1"/>
</dbReference>
<dbReference type="Gene3D" id="3.30.559.10">
    <property type="entry name" value="Chloramphenicol acetyltransferase-like domain"/>
    <property type="match status" value="5"/>
</dbReference>
<feature type="domain" description="Carrier" evidence="6">
    <location>
        <begin position="3593"/>
        <end position="3669"/>
    </location>
</feature>
<dbReference type="Pfam" id="PF00668">
    <property type="entry name" value="Condensation"/>
    <property type="match status" value="5"/>
</dbReference>
<sequence length="5168" mass="578916">MKLIWDHLSSQGTVCHMERDNALLLGGFTRNYCYELYGKLCIDSFFLATEKVFQLIDSSYTYESNQRVIHDIAPVKLETLDLSEDKNPLISTDKFIEDNINKEVNTEDSLCVYIIKVDTDCYRLLFQGNAMLFSDEACVCYIKSVFDFYGKYLHEEKIDEGNYSINLGLDHSYKKFYNWLNTRDASKESLNDGGLYHSNVIPQFLHYKSFSNDKKINALCMALSSDTYKKIQRVMGTLSLDIQQLTVLALAIYLYKISGKQFNTIGVHKSNLQNLLTTNGIYENNEEVVPYTLDITHTDNIRTLVAKIANPKIDGIRGKYAHFDTIIFETSELTSYVSQSLNVDLVGKSILNGELPLQLQWNLTNDKQRAVLNICYRSDVFNRTEAELFSERILNIATSMSEDVEQPISKVNLVTEKELALLAQWNNGSKCTDDSTINEKQTLSIHQLFEKQVKRTPQAIAVADDSQQVTYNELNQLSNQLAQYFAQKGVKPGDCVGICLDRSVSYVAAILGILKTGAAYVPLDLTYPADRLVYMIEDCQASFVITENAQWQPLNLSEQLTANVIFFNEALQQRDSLSVDNMSEESRASEASVDCSSDGLAYVIYTSGSTGKPKGVAVSHKNLVSSILARQSFYQHPISAHLLISSFSFDCTVAGIFWTLLDGGKLFIAQYVYDLSYLVDTIEQQQISHLLVLPSLYRQLLEEAEVNQLRSLQVSIVGGESFGYDLKKLHFSKINSRLFNEYGPTEGTVWSSSAELINDNNAVITIGRIAPHINGYVCLPDYQLCPIGVAGELLIGGAGVAKGYINNELLTKAKFIKKPTELEHIVDDPILYRTGDLVKWLPNGELEFIGRVDDQVKIRGYRVELGEIDNTLRKHQKVAEAVTIITESAYHENAQKHLVSYIIAVDKQAYASVEQKKRLTDEAIDYLKQILPAYMVPSKVVVLDTFPLTANGKIDKKSLPTPEFRILPVDMDVDYIASQTGTEEKVVSLVQQVLGINTPISTAENFFKIGGNSLLAMKLLSLINKTIGVKLSIKEIFFANDLRSLAENIDKSSVDKSVKQNWDDSIQPVDTLMPVPLSYSQQQLWAIDQLEGGSSHYHLPLVLQLNGKLSESSLVNALTTIVERHQSLRTVFVNDNGQAYQKVLPLPVEFKLPVTDLRGIEKNKQQAIFEVQQQASTAEFNLQQDLMLRGHLILLDESQAQLLLTMHHIAADGWSYGILINELNKLYNSFYLNQTPTLPKLPIQYADYAHWQRQKLNDRNTVQSQINYWKKQLAGMPELHSLPLDKPRPSQQHYRGSISTFNVSKELTESLHQCCEQQGATLFMGLFALFSALLSRYSHETDITMGTPTANRESSDVSELIGFFVNTVVLRADLASDPSFNELILQCRNTSLDAFANQHVPFELLVDELKPTRSLSHHPIFQVMLVLQNNRQAQYQLTDLNVTPLKLETRRAKFDLTLNIEEHVDGLTLDWEYNTDLFEAATIGRLASHFNQLLTAVLASPTLPITQLSLLTEQEQQQLLHDWNPPSLDLPVKTIAQQFALQVQAAPTAVAAVMNDDVLSYQQLEVLANQLAHYLIAQGVPPCSLVGVCLPRSLNMVVATLAVLKADCAYVPLDPQYPEERLSYLLSDSQVSWVLTESGLETQLPLTDQQPVLLDSPELQSTLATYPTTAPVVSVDEHSPVYVIYTSGSTGQPKGGVVPHRGILRLVLNNPEVPVDQSTVMLQSASVTFDAATLELWGPLLNGGQVVLYPEEVVAPAQLASCINQHQVNTIWLTSGLFDQWVAAELPAMPSLRYVLTGGDVVSPLSVARCYQQYPHVTVINGYGPTENTTFTCCFPIPKDWPVDQPLPIGKPIGNTQVYVLDAHQQPVPIGVVGELYAGGDGVALAYLNNPALTAEKFIADSFSGKAQRSDKSHARLYRTGDLVKWCADGTLAFMGRTDNQVKVRGFRIELGEVENALLSQADVAEALVVVKTTDTGSKRLVAYVVPADSASLTDQTTSAQQASALRDSLKQQLPNYMVPSAIILLASFPLTSNGKVDRKALPEPQYESQQGYIAPTTTEETVLCEIWQQVLGVNSVGINDNFFAIGGDSILAIQVASRTLRAGYQLSTRQVFEYQTIAELAKQIKQRESEQIQDQYVVGDQPLLPIQHAFFNDNDIDQHYFNQALRIKLPKGVTDEQLKKVLIAVYKRHDVFRLGFKKQENNWLGQYGESSENNKAYLTVQEKGDDFEHLIDLAHRSFDLSQTSFQANLSHVVLSLESELGREMVWIIHHLIVDGVSWRILLQDLSLALSQLQQGKSVNLGGKTSSYQAWGTWLQQYSQSEVLLAERDYWLDVVQSSVPRVKTDQLISIEDNSRENSRTVTAKLNTEISQALLQSANRCYHTQINDLLLTALLLTVTEWQNSQAIRIELEGHGREAINDEFDLNETVGWFTTIFPVVLQRTEGEIDAQIKAVKEYLRAIPNKGLGYGVLRQLSRDNDLNTTEAVDIVFNYLGQFDGDEPDTEDYNAASVLTSSFEKTGNWVSLKRQRSHRLCISGLVSNGQLQLEWDYNQLEYHASTIKLLADNYLKHLTAIVEHCLDAPGAYTLSDFSLSQISPQQLNQLQADYPTIEDLYPCTPMQQGMLFHSQMQPESGVYITQLILSFGAIDREHFQRSWQQLVERHAILRTAFVHLDQRNPLQLVQSQVELPWQTRDWRTLSAEAYQEQWYSLLEAERADFNLGQVPLMRLMLVQEADDRHHLIWTHHHALLDGWGVPVLFKDLEAFYCANVQGTTVTQSPVAPYRRYIQWLQLQSEQAAKTYWQDYLKGFTEPTLLSDPQYQRHEPKQSTFVEEHLLTLDSVITEQLQQVARHAKVTLSTVFQGAWGILLNRYCGSNDVVFGVTRSGRPEEVVGVEEMVGLFINSVPLRLQIPSDEQLISQWLQTIHQSQTALDQYGYASLVDIQRWSEVETGQKLFNSLVVFENYPIEERWRDGEVDNATHAFSFKGISAIEQTNFPITVAIIPGKQIQIKVLFNSVELSKAFIEHLTVSFTILLESLTKDINQCVNDLSLLSTETKNKVLYQWNDTFRQYPADTSIAELFEKQVADNNNKVAIILGEEQLTYDELNAKANQLAHYLIEQGTTVGDLVGIYLNRSIDVIISMLAILKAGAAYVPLDPQYPAERLAYMLADTDLNLIISHTSLVSQLPLNQQVTICLNDFALQTELAKLSSDSIISLDNLSESPLAYVMYTSGSTGQPKGVKATQKGVVRLAINNSSLPLSPDTVMLQCASVTFDAATFEVWGALLNGGQLILYKEPLIDPLTLATTINEFNINTLWLTAGLFDQFVANCSHPLPSLQYLLTGGDVVNPVSVAEFYKRHPQLTIINGYGPTENVTFTCCYKIPRNWPTHQPIPIGKPISNTTVYVLDEQLNPVSVGVTGELYTGGDGVASGYLNQDALTASRFIPNPFSKNKNTRLYRTGDLVRWLPDGNIAFVGRADQQVKLRGFRIELGEIESALSHCAEVSESVVLIYNSSQHYTNQHQQDKRIVAYVVLTHSVESSNTEITTTLQVKLAEQLPGYMVPSTIMIVPEIPLTANGKVDRRALPEPDIISETYVAPSTLTEMALAEIWKVILDSAYSISREASFFELGGHSLLAMQLVAAIRGKFVIDIAIHRVFEQAVLSEQAKLIDQLIAQQKTCLPEIQPNNRQDLSQLSYAQQRLWFIDQMEGGSAHYNMPLAFRLKGDVNLEALNKALATIIERHEVLRTSFINKSGEVYQQVEAMPKSWQLPLKDLQGVDKQTQEKMLTALQQEEADKPFNLSTDLLLRGLLIKVDTTDVVLLLTMHHIASDGWSLGILMDEISQLYHRINNNNAANLPELSIQYCDYARWQRSPQVSQLLDTQLSFWKKQLANLPAVHNLPLDKPRPATQQYHGRWHYLQLNNQVTNQFKQLCQQQGVTLFMGLHAAFSVLLARYSGDSDIVVGTPIANREQQHLAELIGFFVNTLVLRSDLDDNPSYLQLLEQTKTTALDAYAHLQVPFEQLVEVLQPARDLSYHPLFQVMLVLNSRQQTMQLEDISCTPMALTTSRAQFDLMLTVEDQEDNLALAWEYNTDLFHAETIEQMGVQFNCLLESVIQTPEQPVLSLSLLTEMAASQVLTEWNNTDADFPDSSCIHQLFEQQVEQSPDTIAIRFEQQALTYQALNKRANQLAHYLMQLEVKPDQLVGICLERSIDMVVAILAVLKAGGAYVPLDPSYPADRLAYMLEDSQASVLIAHSNLVSKLSLSADQLLCVDDEQVQQQLAQQPVVNLDTQHMGVTATHLAYVIYTSGSTGKPKGVMNQHRGLVNRIHWMQKQFSLQASDNVLQKTPFGFDVSIWEYCWPLVTGASVVMARPEGHKDVDYLLDTIEQASITVMHFVPPMLATFIADGRYQHRTPSLRLVVCSGEALAVDVQNRFLANHHAELYNLYGPTEAAIDVSCWQCQSNFMGRSVPIGKPIDNTQLYVLDNQLKPVPIGVVGELFIGGVGLARGYFNREALTAERFLPDPFAKAGSGQESRIYQTGDLARWLPDGTIEYLGRIDHQVKLRGFRIELGEIETQLGNIPGVGSCVVIAREDQPGDKRLVAYIVPTAKTRVPTGQAKVPTVQINELDQGDAEWIAPLQQALAEQLPDYMVPVAWVVLDALPLTPNGKVDRKALPAPKQQTSTHYEAPQTRTEEVLAALWQLLLNTEEPVGRHAHFFALGGHSLLAIRLVAELRNQFKKELNVRSIFTHPTLASFAQFIDNALADENQAPPMTKADRQSQLPLSYAQQRLWFLAQLEGENSLYNMPLAIQLVGGLNVTALNQALNQLINRHESLRTCFTIEDGEAYQVIQAAPEAFTLTQVDLQQAGEALKAQQLAQLRLTEAERPFDVQQGLMIRGKLIILAPEKHVLLLTLHHIAGDAVSLDILMGELESLYQAYCLGEVDPLPTLPIQYADYAVWQRNWLQGEVLQKQLQYWQTQLADLPDVHSLPLDRPRPKEQSYAGDVYQQVVPTELAAAFRDFCQAQGVTLFMGLQAVFALLLSRYSGETDIVLGTPVANREQLEIEALIGFFVNTLVLRTDLSGNPSFTELLARCRETALDAYAHQQVPFEQLVEVLQPNRHLSHHPLFQVMLAVQAQDVAQQQLGDLVIEALAETSPTAKFDLTLNVLDNHTD</sequence>
<dbReference type="Gene3D" id="3.40.50.980">
    <property type="match status" value="8"/>
</dbReference>
<dbReference type="SUPFAM" id="SSF47336">
    <property type="entry name" value="ACP-like"/>
    <property type="match status" value="4"/>
</dbReference>
<dbReference type="InterPro" id="IPR023213">
    <property type="entry name" value="CAT-like_dom_sf"/>
</dbReference>
<reference evidence="7 8" key="1">
    <citation type="submission" date="2021-04" db="EMBL/GenBank/DDBJ databases">
        <authorList>
            <person name="Pira H."/>
            <person name="Risdian C."/>
            <person name="Wink J."/>
        </authorList>
    </citation>
    <scope>NUCLEOTIDE SEQUENCE [LARGE SCALE GENOMIC DNA]</scope>
    <source>
        <strain evidence="7 8">WH53</strain>
    </source>
</reference>
<dbReference type="InterPro" id="IPR020806">
    <property type="entry name" value="PKS_PP-bd"/>
</dbReference>
<dbReference type="InterPro" id="IPR001242">
    <property type="entry name" value="Condensation_dom"/>
</dbReference>
<dbReference type="EMBL" id="JAGSOY010000087">
    <property type="protein sequence ID" value="MBU2713549.1"/>
    <property type="molecule type" value="Genomic_DNA"/>
</dbReference>
<dbReference type="Gene3D" id="3.30.300.30">
    <property type="match status" value="4"/>
</dbReference>
<comment type="cofactor">
    <cofactor evidence="1">
        <name>pantetheine 4'-phosphate</name>
        <dbReference type="ChEBI" id="CHEBI:47942"/>
    </cofactor>
</comment>
<dbReference type="CDD" id="cd12117">
    <property type="entry name" value="A_NRPS_Srf_like"/>
    <property type="match status" value="2"/>
</dbReference>
<dbReference type="InterPro" id="IPR045851">
    <property type="entry name" value="AMP-bd_C_sf"/>
</dbReference>
<dbReference type="Gene3D" id="1.10.1200.10">
    <property type="entry name" value="ACP-like"/>
    <property type="match status" value="4"/>
</dbReference>
<evidence type="ECO:0000256" key="2">
    <source>
        <dbReference type="ARBA" id="ARBA00022450"/>
    </source>
</evidence>
<dbReference type="InterPro" id="IPR025110">
    <property type="entry name" value="AMP-bd_C"/>
</dbReference>
<dbReference type="InterPro" id="IPR010071">
    <property type="entry name" value="AA_adenyl_dom"/>
</dbReference>
<feature type="domain" description="Carrier" evidence="6">
    <location>
        <begin position="977"/>
        <end position="1053"/>
    </location>
</feature>
<dbReference type="CDD" id="cd19531">
    <property type="entry name" value="LCL_NRPS-like"/>
    <property type="match status" value="3"/>
</dbReference>
<evidence type="ECO:0000313" key="7">
    <source>
        <dbReference type="EMBL" id="MBU2713549.1"/>
    </source>
</evidence>
<dbReference type="CDD" id="cd17646">
    <property type="entry name" value="A_NRPS_AB3403-like"/>
    <property type="match status" value="1"/>
</dbReference>
<dbReference type="Gene3D" id="2.30.38.10">
    <property type="entry name" value="Luciferase, Domain 3"/>
    <property type="match status" value="4"/>
</dbReference>
<dbReference type="PROSITE" id="PS00012">
    <property type="entry name" value="PHOSPHOPANTETHEINE"/>
    <property type="match status" value="3"/>
</dbReference>
<dbReference type="Pfam" id="PF00550">
    <property type="entry name" value="PP-binding"/>
    <property type="match status" value="4"/>
</dbReference>
<organism evidence="7 8">
    <name type="scientific">Zooshikella harenae</name>
    <dbReference type="NCBI Taxonomy" id="2827238"/>
    <lineage>
        <taxon>Bacteria</taxon>
        <taxon>Pseudomonadati</taxon>
        <taxon>Pseudomonadota</taxon>
        <taxon>Gammaproteobacteria</taxon>
        <taxon>Oceanospirillales</taxon>
        <taxon>Zooshikellaceae</taxon>
        <taxon>Zooshikella</taxon>
    </lineage>
</organism>
<name>A0ABS5ZHT6_9GAMM</name>
<feature type="domain" description="Carrier" evidence="6">
    <location>
        <begin position="4683"/>
        <end position="4759"/>
    </location>
</feature>
<evidence type="ECO:0000256" key="5">
    <source>
        <dbReference type="SAM" id="MobiDB-lite"/>
    </source>
</evidence>
<proteinExistence type="predicted"/>
<dbReference type="InterPro" id="IPR000873">
    <property type="entry name" value="AMP-dep_synth/lig_dom"/>
</dbReference>
<evidence type="ECO:0000256" key="3">
    <source>
        <dbReference type="ARBA" id="ARBA00022553"/>
    </source>
</evidence>
<keyword evidence="2" id="KW-0596">Phosphopantetheine</keyword>
<dbReference type="InterPro" id="IPR006162">
    <property type="entry name" value="Ppantetheine_attach_site"/>
</dbReference>
<dbReference type="Pfam" id="PF13193">
    <property type="entry name" value="AMP-binding_C"/>
    <property type="match status" value="4"/>
</dbReference>
<dbReference type="RefSeq" id="WP_215821834.1">
    <property type="nucleotide sequence ID" value="NZ_JAGSOY010000087.1"/>
</dbReference>
<dbReference type="NCBIfam" id="NF003417">
    <property type="entry name" value="PRK04813.1"/>
    <property type="match status" value="4"/>
</dbReference>
<dbReference type="NCBIfam" id="TIGR01733">
    <property type="entry name" value="AA-adenyl-dom"/>
    <property type="match status" value="4"/>
</dbReference>
<evidence type="ECO:0000256" key="4">
    <source>
        <dbReference type="ARBA" id="ARBA00022737"/>
    </source>
</evidence>
<dbReference type="Gene3D" id="3.30.559.30">
    <property type="entry name" value="Nonribosomal peptide synthetase, condensation domain"/>
    <property type="match status" value="6"/>
</dbReference>
<protein>
    <submittedName>
        <fullName evidence="7">Amino acid adenylation domain-containing protein</fullName>
    </submittedName>
</protein>
<dbReference type="InterPro" id="IPR020845">
    <property type="entry name" value="AMP-binding_CS"/>
</dbReference>